<gene>
    <name evidence="1" type="ORF">CEXT_355951</name>
</gene>
<reference evidence="1 2" key="1">
    <citation type="submission" date="2021-06" db="EMBL/GenBank/DDBJ databases">
        <title>Caerostris extrusa draft genome.</title>
        <authorList>
            <person name="Kono N."/>
            <person name="Arakawa K."/>
        </authorList>
    </citation>
    <scope>NUCLEOTIDE SEQUENCE [LARGE SCALE GENOMIC DNA]</scope>
</reference>
<protein>
    <submittedName>
        <fullName evidence="1">Uncharacterized protein</fullName>
    </submittedName>
</protein>
<organism evidence="1 2">
    <name type="scientific">Caerostris extrusa</name>
    <name type="common">Bark spider</name>
    <name type="synonym">Caerostris bankana</name>
    <dbReference type="NCBI Taxonomy" id="172846"/>
    <lineage>
        <taxon>Eukaryota</taxon>
        <taxon>Metazoa</taxon>
        <taxon>Ecdysozoa</taxon>
        <taxon>Arthropoda</taxon>
        <taxon>Chelicerata</taxon>
        <taxon>Arachnida</taxon>
        <taxon>Araneae</taxon>
        <taxon>Araneomorphae</taxon>
        <taxon>Entelegynae</taxon>
        <taxon>Araneoidea</taxon>
        <taxon>Araneidae</taxon>
        <taxon>Caerostris</taxon>
    </lineage>
</organism>
<dbReference type="Proteomes" id="UP001054945">
    <property type="component" value="Unassembled WGS sequence"/>
</dbReference>
<name>A0AAV4QZQ5_CAEEX</name>
<sequence length="67" mass="7359">MVIVSTMESLAMSKCLMMALFIGRLPVCPDFINFRLSVLDIRGLPGPAYISTFGQPFSGENNYGNLL</sequence>
<dbReference type="AlphaFoldDB" id="A0AAV4QZQ5"/>
<comment type="caution">
    <text evidence="1">The sequence shown here is derived from an EMBL/GenBank/DDBJ whole genome shotgun (WGS) entry which is preliminary data.</text>
</comment>
<accession>A0AAV4QZQ5</accession>
<proteinExistence type="predicted"/>
<evidence type="ECO:0000313" key="2">
    <source>
        <dbReference type="Proteomes" id="UP001054945"/>
    </source>
</evidence>
<keyword evidence="2" id="KW-1185">Reference proteome</keyword>
<dbReference type="EMBL" id="BPLR01007053">
    <property type="protein sequence ID" value="GIY14264.1"/>
    <property type="molecule type" value="Genomic_DNA"/>
</dbReference>
<evidence type="ECO:0000313" key="1">
    <source>
        <dbReference type="EMBL" id="GIY14264.1"/>
    </source>
</evidence>